<keyword evidence="4 10" id="KW-0812">Transmembrane</keyword>
<feature type="repeat" description="Solcar" evidence="10">
    <location>
        <begin position="200"/>
        <end position="282"/>
    </location>
</feature>
<dbReference type="InterPro" id="IPR049563">
    <property type="entry name" value="TXTP-like"/>
</dbReference>
<keyword evidence="9 10" id="KW-0472">Membrane</keyword>
<dbReference type="GO" id="GO:0005743">
    <property type="term" value="C:mitochondrial inner membrane"/>
    <property type="evidence" value="ECO:0007669"/>
    <property type="project" value="UniProtKB-SubCell"/>
</dbReference>
<keyword evidence="8" id="KW-0496">Mitochondrion</keyword>
<dbReference type="PANTHER" id="PTHR45788">
    <property type="entry name" value="SUCCINATE/FUMARATE MITOCHONDRIAL TRANSPORTER-RELATED"/>
    <property type="match status" value="1"/>
</dbReference>
<dbReference type="Pfam" id="PF00153">
    <property type="entry name" value="Mito_carr"/>
    <property type="match status" value="3"/>
</dbReference>
<evidence type="ECO:0000256" key="4">
    <source>
        <dbReference type="ARBA" id="ARBA00022692"/>
    </source>
</evidence>
<evidence type="ECO:0000313" key="12">
    <source>
        <dbReference type="EMBL" id="KAJ4372246.1"/>
    </source>
</evidence>
<organism evidence="12 13">
    <name type="scientific">Neocucurbitaria cava</name>
    <dbReference type="NCBI Taxonomy" id="798079"/>
    <lineage>
        <taxon>Eukaryota</taxon>
        <taxon>Fungi</taxon>
        <taxon>Dikarya</taxon>
        <taxon>Ascomycota</taxon>
        <taxon>Pezizomycotina</taxon>
        <taxon>Dothideomycetes</taxon>
        <taxon>Pleosporomycetidae</taxon>
        <taxon>Pleosporales</taxon>
        <taxon>Pleosporineae</taxon>
        <taxon>Cucurbitariaceae</taxon>
        <taxon>Neocucurbitaria</taxon>
    </lineage>
</organism>
<accession>A0A9W9CN52</accession>
<dbReference type="Proteomes" id="UP001140560">
    <property type="component" value="Unassembled WGS sequence"/>
</dbReference>
<feature type="repeat" description="Solcar" evidence="10">
    <location>
        <begin position="104"/>
        <end position="192"/>
    </location>
</feature>
<evidence type="ECO:0000256" key="2">
    <source>
        <dbReference type="ARBA" id="ARBA00006375"/>
    </source>
</evidence>
<dbReference type="SUPFAM" id="SSF103506">
    <property type="entry name" value="Mitochondrial carrier"/>
    <property type="match status" value="1"/>
</dbReference>
<dbReference type="AlphaFoldDB" id="A0A9W9CN52"/>
<comment type="subcellular location">
    <subcellularLocation>
        <location evidence="1">Mitochondrion inner membrane</location>
        <topology evidence="1">Multi-pass membrane protein</topology>
    </subcellularLocation>
</comment>
<dbReference type="InterPro" id="IPR023395">
    <property type="entry name" value="MCP_dom_sf"/>
</dbReference>
<keyword evidence="6" id="KW-0999">Mitochondrion inner membrane</keyword>
<dbReference type="GO" id="GO:0006843">
    <property type="term" value="P:mitochondrial citrate transmembrane transport"/>
    <property type="evidence" value="ECO:0007669"/>
    <property type="project" value="TreeGrafter"/>
</dbReference>
<keyword evidence="3 11" id="KW-0813">Transport</keyword>
<sequence length="299" mass="32197">MLKDNNTPAVVSLAAGGVAGGIEGFLSYPLEFAKTRVQLRAEKGVPTPRNPFRVVTQVYQNEGIRALYKGCGALVVGSIAKDGVRFLFFDQIKESFADPETGTLSPLRNLLAGMTAGVIASITAVTPTERIKTALIDDARTEKRFRGGFHATATIWKEHGILGLYRGFAGTTLKQASATAFRMGTYNILKDYEKKRNIEQNTAVNFANGSVAGVVTTLATQPFDVIKTRSQSARGTTTAEAVKSILLDYGIRGFWKGTTMRLGRTVFSGGILFTSYEAAVKIIMPLYSGVKHTPGVEAS</sequence>
<keyword evidence="5" id="KW-0677">Repeat</keyword>
<evidence type="ECO:0000256" key="5">
    <source>
        <dbReference type="ARBA" id="ARBA00022737"/>
    </source>
</evidence>
<dbReference type="Gene3D" id="1.50.40.10">
    <property type="entry name" value="Mitochondrial carrier domain"/>
    <property type="match status" value="1"/>
</dbReference>
<evidence type="ECO:0000256" key="7">
    <source>
        <dbReference type="ARBA" id="ARBA00022989"/>
    </source>
</evidence>
<evidence type="ECO:0000256" key="1">
    <source>
        <dbReference type="ARBA" id="ARBA00004448"/>
    </source>
</evidence>
<dbReference type="PRINTS" id="PR00926">
    <property type="entry name" value="MITOCARRIER"/>
</dbReference>
<gene>
    <name evidence="12" type="ORF">N0V83_004020</name>
</gene>
<evidence type="ECO:0000313" key="13">
    <source>
        <dbReference type="Proteomes" id="UP001140560"/>
    </source>
</evidence>
<proteinExistence type="inferred from homology"/>
<dbReference type="EMBL" id="JAPEUY010000006">
    <property type="protein sequence ID" value="KAJ4372246.1"/>
    <property type="molecule type" value="Genomic_DNA"/>
</dbReference>
<keyword evidence="13" id="KW-1185">Reference proteome</keyword>
<name>A0A9W9CN52_9PLEO</name>
<comment type="similarity">
    <text evidence="2 11">Belongs to the mitochondrial carrier (TC 2.A.29) family.</text>
</comment>
<evidence type="ECO:0000256" key="6">
    <source>
        <dbReference type="ARBA" id="ARBA00022792"/>
    </source>
</evidence>
<dbReference type="GO" id="GO:0071913">
    <property type="term" value="F:citrate secondary active transmembrane transporter activity"/>
    <property type="evidence" value="ECO:0007669"/>
    <property type="project" value="TreeGrafter"/>
</dbReference>
<dbReference type="InterPro" id="IPR018108">
    <property type="entry name" value="MCP_transmembrane"/>
</dbReference>
<keyword evidence="7" id="KW-1133">Transmembrane helix</keyword>
<evidence type="ECO:0000256" key="8">
    <source>
        <dbReference type="ARBA" id="ARBA00023128"/>
    </source>
</evidence>
<dbReference type="InterPro" id="IPR002067">
    <property type="entry name" value="MCP"/>
</dbReference>
<feature type="repeat" description="Solcar" evidence="10">
    <location>
        <begin position="7"/>
        <end position="95"/>
    </location>
</feature>
<evidence type="ECO:0000256" key="9">
    <source>
        <dbReference type="ARBA" id="ARBA00023136"/>
    </source>
</evidence>
<dbReference type="PANTHER" id="PTHR45788:SF3">
    <property type="entry name" value="TRICARBOXYLATE TRANSPORT PROTEIN"/>
    <property type="match status" value="1"/>
</dbReference>
<evidence type="ECO:0000256" key="10">
    <source>
        <dbReference type="PROSITE-ProRule" id="PRU00282"/>
    </source>
</evidence>
<evidence type="ECO:0000256" key="11">
    <source>
        <dbReference type="RuleBase" id="RU000488"/>
    </source>
</evidence>
<dbReference type="OrthoDB" id="44467at2759"/>
<reference evidence="12" key="1">
    <citation type="submission" date="2022-10" db="EMBL/GenBank/DDBJ databases">
        <title>Tapping the CABI collections for fungal endophytes: first genome assemblies for Collariella, Neodidymelliopsis, Ascochyta clinopodiicola, Didymella pomorum, Didymosphaeria variabile, Neocosmospora piperis and Neocucurbitaria cava.</title>
        <authorList>
            <person name="Hill R."/>
        </authorList>
    </citation>
    <scope>NUCLEOTIDE SEQUENCE</scope>
    <source>
        <strain evidence="12">IMI 356814</strain>
    </source>
</reference>
<protein>
    <recommendedName>
        <fullName evidence="14">Tricarboxylate transport protein</fullName>
    </recommendedName>
</protein>
<evidence type="ECO:0008006" key="14">
    <source>
        <dbReference type="Google" id="ProtNLM"/>
    </source>
</evidence>
<dbReference type="PROSITE" id="PS50920">
    <property type="entry name" value="SOLCAR"/>
    <property type="match status" value="3"/>
</dbReference>
<evidence type="ECO:0000256" key="3">
    <source>
        <dbReference type="ARBA" id="ARBA00022448"/>
    </source>
</evidence>
<comment type="caution">
    <text evidence="12">The sequence shown here is derived from an EMBL/GenBank/DDBJ whole genome shotgun (WGS) entry which is preliminary data.</text>
</comment>